<dbReference type="Proteomes" id="UP000600365">
    <property type="component" value="Unassembled WGS sequence"/>
</dbReference>
<sequence length="128" mass="14093">MARHKKRVADLGAWLCFEDDAGQGLRPPKGRTWGHRGHTPVVRVTAQGTKRVSMAALICTKPGRRPRLIYRIHLDRGPAKGRRKGFTGTDYARLPDAAHQQLGGPVVLVWDCDNGGVPHGTWPDPVCD</sequence>
<dbReference type="AlphaFoldDB" id="A0A917YBT1"/>
<protein>
    <recommendedName>
        <fullName evidence="3">Transposase</fullName>
    </recommendedName>
</protein>
<evidence type="ECO:0000313" key="2">
    <source>
        <dbReference type="Proteomes" id="UP000600365"/>
    </source>
</evidence>
<comment type="caution">
    <text evidence="1">The sequence shown here is derived from an EMBL/GenBank/DDBJ whole genome shotgun (WGS) entry which is preliminary data.</text>
</comment>
<reference evidence="1 2" key="1">
    <citation type="journal article" date="2014" name="Int. J. Syst. Evol. Microbiol.">
        <title>Complete genome sequence of Corynebacterium casei LMG S-19264T (=DSM 44701T), isolated from a smear-ripened cheese.</title>
        <authorList>
            <consortium name="US DOE Joint Genome Institute (JGI-PGF)"/>
            <person name="Walter F."/>
            <person name="Albersmeier A."/>
            <person name="Kalinowski J."/>
            <person name="Ruckert C."/>
        </authorList>
    </citation>
    <scope>NUCLEOTIDE SEQUENCE [LARGE SCALE GENOMIC DNA]</scope>
    <source>
        <strain evidence="1 2">CGMCC 4.7111</strain>
    </source>
</reference>
<name>A0A917YBT1_9ACTN</name>
<proteinExistence type="predicted"/>
<evidence type="ECO:0000313" key="1">
    <source>
        <dbReference type="EMBL" id="GGN86110.1"/>
    </source>
</evidence>
<keyword evidence="2" id="KW-1185">Reference proteome</keyword>
<accession>A0A917YBT1</accession>
<dbReference type="RefSeq" id="WP_229703627.1">
    <property type="nucleotide sequence ID" value="NZ_BMMM01000018.1"/>
</dbReference>
<dbReference type="EMBL" id="BMMM01000018">
    <property type="protein sequence ID" value="GGN86110.1"/>
    <property type="molecule type" value="Genomic_DNA"/>
</dbReference>
<evidence type="ECO:0008006" key="3">
    <source>
        <dbReference type="Google" id="ProtNLM"/>
    </source>
</evidence>
<gene>
    <name evidence="1" type="ORF">GCM10011579_077610</name>
</gene>
<organism evidence="1 2">
    <name type="scientific">Streptomyces albiflavescens</name>
    <dbReference type="NCBI Taxonomy" id="1623582"/>
    <lineage>
        <taxon>Bacteria</taxon>
        <taxon>Bacillati</taxon>
        <taxon>Actinomycetota</taxon>
        <taxon>Actinomycetes</taxon>
        <taxon>Kitasatosporales</taxon>
        <taxon>Streptomycetaceae</taxon>
        <taxon>Streptomyces</taxon>
    </lineage>
</organism>